<feature type="region of interest" description="Disordered" evidence="4">
    <location>
        <begin position="778"/>
        <end position="798"/>
    </location>
</feature>
<proteinExistence type="predicted"/>
<dbReference type="PANTHER" id="PTHR46026">
    <property type="entry name" value="RHO-TYPE GUANINE NUCLEOTIDE EXCHANGE FACTOR, ISOFORM F"/>
    <property type="match status" value="1"/>
</dbReference>
<name>B6K1U0_SCHJY</name>
<sequence length="1410" mass="155744">MNRKAHLVRASFAYQSEHPDDLCFTEGQLINVVDEVDEDWLYGQYDMNGTTWTGIFPRNFVEEVESENDGVVADNVHEENHTEPQNEPVQPKKEELAAAPAHDSPLPLDSKTPEREETRTVEEKAKFNTAAPSAAAAMAFKSYSQPHEPPVSREDGVEHEPEISYASLEERLEEEVTHTPAQFGIGNLVTHRKSLGKNEEPAETKPSSEIPVEKSVYEPYAVNSERTSEPYSQVPPPLPASKPIPSEQHAPVPNINAYEKTPAVHKEAETEIDHIDSQELTAEEVQKQKESFKQKLNAFNNLKEEDLIHKSKEAEALSNELKEQNVSLKERVARLNSLQMHLDKSAPPARKPIVHSPANDAANDSATAAVSSEHVPEITDSEPAAHSPESLTIVSDQRMVESPVGEAEQEPFAYAAQNEIHEKVPEEVSEPEENQPSKQSAEAYENDDEEADEEEEEEDPEEARRRAIRERVAKLSGGFGMNMPFVLPGMGGSPKTRKKPSKKRSQTAPKEDETTRAPPVPIFPHPIPSTKPVTEEETPIDTAAVHPVQQHSSSSTESQPEPPVEHSKITKSPAKAPADVSSDEYDIMKPEELETARLYRRLSEASVKRTRSRQNSLLRLQSVSEGKRVDDIPLVGVSHTNINSPSSQEPSGGAAFTHEDVSGRLANLKLDEDAPSRRSSTEAPGVVRRKSSMKTKNTKPVAEAPDLSSLQNMEDDDHLLDLIPPRIPDEGNAGNQADVESAANSPVATVVRHPGIFGDDNDRSRAATQRLAEILPEYESEHEPTSKSTSISRAHSRSRRANIPMLSYEDADREGHLESMDDFNDETQPEQRFSHVINVPLPRTPSGELGDVEFPLSAYPRSPAPKSRLSNQLELPTVAGPPKLDEPEEYEAEAPEAPVHHPLPTPPMPIPRKASLRKNENNSGSPEPVFHTPEKDEFFDAFENEELQDAQALEDPEEMNFQRHELPPVPKPTKKNSLDVPKVPLPPLPVNTKPQVVADSFTNEKSSESPEKPQHRAPISSLRRYTSTRKASGPRPQVPLGRTISLSETSSSQAGRPALPPVPPPPTNYISMMPKEEEEKSASATTAAPSLPPTSPPPVPTAAPTSVGRKPSVRTARPQPPAAPAPAIPSNVHPANAAPPAPTTPEKRASRNTIVTPFSDSFVAKPIDPELNTAWWSRPSVFPDSANALRSQALLKSMSEDHGDYLRRIICILFRDYSKTVITASYERSQPNVASIVQKQVPPPSQPSKDNLEQAHVLYGQMTARKAKLAQGTVVDDGSAFAFVNSVYRTLDRCLLPIGKRSYGAIVYQNMANATVQQYDEIRPGDIVTFRNVRLQGQKGALHQRYSLEVGKPDHVAIVFEWDGTKRKIRAYEQGRESKKVNLCSYRFGDLKSGEITVWRIMPASWVNWS</sequence>
<dbReference type="eggNOG" id="ENOG502QQMM">
    <property type="taxonomic scope" value="Eukaryota"/>
</dbReference>
<dbReference type="InterPro" id="IPR001452">
    <property type="entry name" value="SH3_domain"/>
</dbReference>
<feature type="compositionally biased region" description="Acidic residues" evidence="4">
    <location>
        <begin position="444"/>
        <end position="461"/>
    </location>
</feature>
<evidence type="ECO:0000256" key="4">
    <source>
        <dbReference type="SAM" id="MobiDB-lite"/>
    </source>
</evidence>
<evidence type="ECO:0000259" key="5">
    <source>
        <dbReference type="PROSITE" id="PS50002"/>
    </source>
</evidence>
<keyword evidence="8" id="KW-1185">Reference proteome</keyword>
<feature type="compositionally biased region" description="Low complexity" evidence="4">
    <location>
        <begin position="356"/>
        <end position="372"/>
    </location>
</feature>
<organism evidence="6 8">
    <name type="scientific">Schizosaccharomyces japonicus (strain yFS275 / FY16936)</name>
    <name type="common">Fission yeast</name>
    <dbReference type="NCBI Taxonomy" id="402676"/>
    <lineage>
        <taxon>Eukaryota</taxon>
        <taxon>Fungi</taxon>
        <taxon>Dikarya</taxon>
        <taxon>Ascomycota</taxon>
        <taxon>Taphrinomycotina</taxon>
        <taxon>Schizosaccharomycetes</taxon>
        <taxon>Schizosaccharomycetales</taxon>
        <taxon>Schizosaccharomycetaceae</taxon>
        <taxon>Schizosaccharomyces</taxon>
    </lineage>
</organism>
<evidence type="ECO:0000313" key="6">
    <source>
        <dbReference type="EMBL" id="EEB07121.1"/>
    </source>
</evidence>
<dbReference type="InterPro" id="IPR035552">
    <property type="entry name" value="Mti1_SH3"/>
</dbReference>
<feature type="compositionally biased region" description="Basic and acidic residues" evidence="4">
    <location>
        <begin position="1005"/>
        <end position="1014"/>
    </location>
</feature>
<feature type="domain" description="SH3" evidence="5">
    <location>
        <begin position="3"/>
        <end position="66"/>
    </location>
</feature>
<feature type="compositionally biased region" description="Basic and acidic residues" evidence="4">
    <location>
        <begin position="462"/>
        <end position="473"/>
    </location>
</feature>
<dbReference type="VEuPathDB" id="FungiDB:SJAG_02202"/>
<gene>
    <name evidence="7" type="primary">bbc1</name>
    <name evidence="6" type="ORF">SJAG_02202</name>
</gene>
<feature type="compositionally biased region" description="Pro residues" evidence="4">
    <location>
        <begin position="1090"/>
        <end position="1101"/>
    </location>
</feature>
<dbReference type="OrthoDB" id="207120at2759"/>
<feature type="compositionally biased region" description="Basic and acidic residues" evidence="4">
    <location>
        <begin position="586"/>
        <end position="607"/>
    </location>
</feature>
<dbReference type="SMART" id="SM00326">
    <property type="entry name" value="SH3"/>
    <property type="match status" value="1"/>
</dbReference>
<dbReference type="JaponicusDB" id="SJAG_02202">
    <property type="gene designation" value="bbc1"/>
</dbReference>
<feature type="compositionally biased region" description="Polar residues" evidence="4">
    <location>
        <begin position="613"/>
        <end position="624"/>
    </location>
</feature>
<dbReference type="HOGENOM" id="CLU_253729_0_0_1"/>
<dbReference type="Proteomes" id="UP000001744">
    <property type="component" value="Unassembled WGS sequence"/>
</dbReference>
<dbReference type="OMA" id="FRIMSAP"/>
<dbReference type="Pfam" id="PF00018">
    <property type="entry name" value="SH3_1"/>
    <property type="match status" value="1"/>
</dbReference>
<evidence type="ECO:0000256" key="3">
    <source>
        <dbReference type="SAM" id="Coils"/>
    </source>
</evidence>
<dbReference type="PANTHER" id="PTHR46026:SF1">
    <property type="entry name" value="RHO-TYPE GUANINE NUCLEOTIDE EXCHANGE FACTOR, ISOFORM F"/>
    <property type="match status" value="1"/>
</dbReference>
<feature type="compositionally biased region" description="Pro residues" evidence="4">
    <location>
        <begin position="1058"/>
        <end position="1067"/>
    </location>
</feature>
<feature type="compositionally biased region" description="Pro residues" evidence="4">
    <location>
        <begin position="901"/>
        <end position="910"/>
    </location>
</feature>
<evidence type="ECO:0000256" key="2">
    <source>
        <dbReference type="PROSITE-ProRule" id="PRU00192"/>
    </source>
</evidence>
<dbReference type="PROSITE" id="PS50002">
    <property type="entry name" value="SH3"/>
    <property type="match status" value="1"/>
</dbReference>
<feature type="region of interest" description="Disordered" evidence="4">
    <location>
        <begin position="852"/>
        <end position="1152"/>
    </location>
</feature>
<feature type="region of interest" description="Disordered" evidence="4">
    <location>
        <begin position="224"/>
        <end position="249"/>
    </location>
</feature>
<feature type="compositionally biased region" description="Basic residues" evidence="4">
    <location>
        <begin position="495"/>
        <end position="505"/>
    </location>
</feature>
<protein>
    <recommendedName>
        <fullName evidence="5">SH3 domain-containing protein</fullName>
    </recommendedName>
</protein>
<feature type="region of interest" description="Disordered" evidence="4">
    <location>
        <begin position="78"/>
        <end position="123"/>
    </location>
</feature>
<dbReference type="GeneID" id="7050177"/>
<evidence type="ECO:0000256" key="1">
    <source>
        <dbReference type="ARBA" id="ARBA00022443"/>
    </source>
</evidence>
<feature type="region of interest" description="Disordered" evidence="4">
    <location>
        <begin position="342"/>
        <end position="627"/>
    </location>
</feature>
<feature type="compositionally biased region" description="Pro residues" evidence="4">
    <location>
        <begin position="1118"/>
        <end position="1127"/>
    </location>
</feature>
<evidence type="ECO:0000313" key="7">
    <source>
        <dbReference type="JaponicusDB" id="SJAG_02202"/>
    </source>
</evidence>
<dbReference type="CDD" id="cd11887">
    <property type="entry name" value="SH3_Bbc1"/>
    <property type="match status" value="1"/>
</dbReference>
<feature type="compositionally biased region" description="Basic and acidic residues" evidence="4">
    <location>
        <begin position="78"/>
        <end position="96"/>
    </location>
</feature>
<feature type="compositionally biased region" description="Pro residues" evidence="4">
    <location>
        <begin position="518"/>
        <end position="529"/>
    </location>
</feature>
<keyword evidence="1 2" id="KW-0728">SH3 domain</keyword>
<dbReference type="InterPro" id="IPR036028">
    <property type="entry name" value="SH3-like_dom_sf"/>
</dbReference>
<evidence type="ECO:0000313" key="8">
    <source>
        <dbReference type="Proteomes" id="UP000001744"/>
    </source>
</evidence>
<accession>B6K1U0</accession>
<feature type="compositionally biased region" description="Basic and acidic residues" evidence="4">
    <location>
        <begin position="111"/>
        <end position="123"/>
    </location>
</feature>
<dbReference type="STRING" id="402676.B6K1U0"/>
<feature type="coiled-coil region" evidence="3">
    <location>
        <begin position="275"/>
        <end position="338"/>
    </location>
</feature>
<feature type="compositionally biased region" description="Basic residues" evidence="4">
    <location>
        <begin position="687"/>
        <end position="697"/>
    </location>
</feature>
<feature type="compositionally biased region" description="Polar residues" evidence="4">
    <location>
        <begin position="639"/>
        <end position="650"/>
    </location>
</feature>
<feature type="compositionally biased region" description="Polar residues" evidence="4">
    <location>
        <begin position="1044"/>
        <end position="1054"/>
    </location>
</feature>
<feature type="region of interest" description="Disordered" evidence="4">
    <location>
        <begin position="639"/>
        <end position="745"/>
    </location>
</feature>
<dbReference type="SUPFAM" id="SSF50044">
    <property type="entry name" value="SH3-domain"/>
    <property type="match status" value="1"/>
</dbReference>
<dbReference type="Pfam" id="PF25459">
    <property type="entry name" value="AIM3_BBC1_C"/>
    <property type="match status" value="1"/>
</dbReference>
<dbReference type="Gene3D" id="2.30.30.40">
    <property type="entry name" value="SH3 Domains"/>
    <property type="match status" value="1"/>
</dbReference>
<feature type="compositionally biased region" description="Pro residues" evidence="4">
    <location>
        <begin position="233"/>
        <end position="242"/>
    </location>
</feature>
<feature type="compositionally biased region" description="Low complexity" evidence="4">
    <location>
        <begin position="547"/>
        <end position="559"/>
    </location>
</feature>
<keyword evidence="3" id="KW-0175">Coiled coil</keyword>
<reference evidence="6 8" key="1">
    <citation type="journal article" date="2011" name="Science">
        <title>Comparative functional genomics of the fission yeasts.</title>
        <authorList>
            <person name="Rhind N."/>
            <person name="Chen Z."/>
            <person name="Yassour M."/>
            <person name="Thompson D.A."/>
            <person name="Haas B.J."/>
            <person name="Habib N."/>
            <person name="Wapinski I."/>
            <person name="Roy S."/>
            <person name="Lin M.F."/>
            <person name="Heiman D.I."/>
            <person name="Young S.K."/>
            <person name="Furuya K."/>
            <person name="Guo Y."/>
            <person name="Pidoux A."/>
            <person name="Chen H.M."/>
            <person name="Robbertse B."/>
            <person name="Goldberg J.M."/>
            <person name="Aoki K."/>
            <person name="Bayne E.H."/>
            <person name="Berlin A.M."/>
            <person name="Desjardins C.A."/>
            <person name="Dobbs E."/>
            <person name="Dukaj L."/>
            <person name="Fan L."/>
            <person name="FitzGerald M.G."/>
            <person name="French C."/>
            <person name="Gujja S."/>
            <person name="Hansen K."/>
            <person name="Keifenheim D."/>
            <person name="Levin J.Z."/>
            <person name="Mosher R.A."/>
            <person name="Mueller C.A."/>
            <person name="Pfiffner J."/>
            <person name="Priest M."/>
            <person name="Russ C."/>
            <person name="Smialowska A."/>
            <person name="Swoboda P."/>
            <person name="Sykes S.M."/>
            <person name="Vaughn M."/>
            <person name="Vengrova S."/>
            <person name="Yoder R."/>
            <person name="Zeng Q."/>
            <person name="Allshire R."/>
            <person name="Baulcombe D."/>
            <person name="Birren B.W."/>
            <person name="Brown W."/>
            <person name="Ekwall K."/>
            <person name="Kellis M."/>
            <person name="Leatherwood J."/>
            <person name="Levin H."/>
            <person name="Margalit H."/>
            <person name="Martienssen R."/>
            <person name="Nieduszynski C.A."/>
            <person name="Spatafora J.W."/>
            <person name="Friedman N."/>
            <person name="Dalgaard J.Z."/>
            <person name="Baumann P."/>
            <person name="Niki H."/>
            <person name="Regev A."/>
            <person name="Nusbaum C."/>
        </authorList>
    </citation>
    <scope>NUCLEOTIDE SEQUENCE [LARGE SCALE GENOMIC DNA]</scope>
    <source>
        <strain evidence="8">yFS275 / FY16936</strain>
    </source>
</reference>
<dbReference type="RefSeq" id="XP_002173414.1">
    <property type="nucleotide sequence ID" value="XM_002173378.2"/>
</dbReference>
<feature type="compositionally biased region" description="Basic and acidic residues" evidence="4">
    <location>
        <begin position="669"/>
        <end position="680"/>
    </location>
</feature>
<dbReference type="InterPro" id="IPR057402">
    <property type="entry name" value="AIM3_BBC1_C"/>
</dbReference>
<dbReference type="EMBL" id="KE651166">
    <property type="protein sequence ID" value="EEB07121.1"/>
    <property type="molecule type" value="Genomic_DNA"/>
</dbReference>
<feature type="compositionally biased region" description="Acidic residues" evidence="4">
    <location>
        <begin position="939"/>
        <end position="958"/>
    </location>
</feature>